<dbReference type="EMBL" id="CACSLK010023397">
    <property type="protein sequence ID" value="CAA0822436.1"/>
    <property type="molecule type" value="Genomic_DNA"/>
</dbReference>
<dbReference type="AlphaFoldDB" id="A0A9N7MY28"/>
<keyword evidence="2" id="KW-1185">Reference proteome</keyword>
<gene>
    <name evidence="1" type="ORF">SHERM_19908</name>
</gene>
<dbReference type="OrthoDB" id="746891at2759"/>
<name>A0A9N7MY28_STRHE</name>
<organism evidence="1 2">
    <name type="scientific">Striga hermonthica</name>
    <name type="common">Purple witchweed</name>
    <name type="synonym">Buchnera hermonthica</name>
    <dbReference type="NCBI Taxonomy" id="68872"/>
    <lineage>
        <taxon>Eukaryota</taxon>
        <taxon>Viridiplantae</taxon>
        <taxon>Streptophyta</taxon>
        <taxon>Embryophyta</taxon>
        <taxon>Tracheophyta</taxon>
        <taxon>Spermatophyta</taxon>
        <taxon>Magnoliopsida</taxon>
        <taxon>eudicotyledons</taxon>
        <taxon>Gunneridae</taxon>
        <taxon>Pentapetalae</taxon>
        <taxon>asterids</taxon>
        <taxon>lamiids</taxon>
        <taxon>Lamiales</taxon>
        <taxon>Orobanchaceae</taxon>
        <taxon>Buchnereae</taxon>
        <taxon>Striga</taxon>
    </lineage>
</organism>
<reference evidence="1" key="1">
    <citation type="submission" date="2019-12" db="EMBL/GenBank/DDBJ databases">
        <authorList>
            <person name="Scholes J."/>
        </authorList>
    </citation>
    <scope>NUCLEOTIDE SEQUENCE</scope>
</reference>
<dbReference type="PANTHER" id="PTHR46922">
    <property type="entry name" value="DHHA1 DOMAIN PROTEIN"/>
    <property type="match status" value="1"/>
</dbReference>
<accession>A0A9N7MY28</accession>
<evidence type="ECO:0000313" key="2">
    <source>
        <dbReference type="Proteomes" id="UP001153555"/>
    </source>
</evidence>
<sequence>MMGICAADLITRGRTHLDRRLTDAKKLMIKIFRVQLRREFYGDCPGVRADGSSDFSDEIGKELSRMSAEAGLSFPLMSDEKIRYFNIIIERQLTYS</sequence>
<proteinExistence type="predicted"/>
<feature type="non-terminal residue" evidence="1">
    <location>
        <position position="1"/>
    </location>
</feature>
<evidence type="ECO:0000313" key="1">
    <source>
        <dbReference type="EMBL" id="CAA0822436.1"/>
    </source>
</evidence>
<protein>
    <submittedName>
        <fullName evidence="1">Uncharacterized protein</fullName>
    </submittedName>
</protein>
<comment type="caution">
    <text evidence="1">The sequence shown here is derived from an EMBL/GenBank/DDBJ whole genome shotgun (WGS) entry which is preliminary data.</text>
</comment>
<dbReference type="PANTHER" id="PTHR46922:SF3">
    <property type="entry name" value="HEAT SHOCK PROTEIN"/>
    <property type="match status" value="1"/>
</dbReference>
<dbReference type="Proteomes" id="UP001153555">
    <property type="component" value="Unassembled WGS sequence"/>
</dbReference>